<reference evidence="1 2" key="1">
    <citation type="submission" date="2021-06" db="EMBL/GenBank/DDBJ databases">
        <title>Caerostris extrusa draft genome.</title>
        <authorList>
            <person name="Kono N."/>
            <person name="Arakawa K."/>
        </authorList>
    </citation>
    <scope>NUCLEOTIDE SEQUENCE [LARGE SCALE GENOMIC DNA]</scope>
</reference>
<name>A0AAV4QWH0_CAEEX</name>
<evidence type="ECO:0000313" key="2">
    <source>
        <dbReference type="Proteomes" id="UP001054945"/>
    </source>
</evidence>
<sequence length="99" mass="10988">MSNIGSYSPNRFLDDGLQVVRDGSNVMLKLPFVGAVQCPDCSDSFTGKEWFSIKGSIVKPLKFKHQLHISSTRHICTICNVFISSKPSDHPCFANVGLW</sequence>
<dbReference type="Proteomes" id="UP001054945">
    <property type="component" value="Unassembled WGS sequence"/>
</dbReference>
<comment type="caution">
    <text evidence="1">The sequence shown here is derived from an EMBL/GenBank/DDBJ whole genome shotgun (WGS) entry which is preliminary data.</text>
</comment>
<dbReference type="EMBL" id="BPLR01006794">
    <property type="protein sequence ID" value="GIY12447.1"/>
    <property type="molecule type" value="Genomic_DNA"/>
</dbReference>
<keyword evidence="2" id="KW-1185">Reference proteome</keyword>
<gene>
    <name evidence="1" type="ORF">CEXT_179221</name>
</gene>
<organism evidence="1 2">
    <name type="scientific">Caerostris extrusa</name>
    <name type="common">Bark spider</name>
    <name type="synonym">Caerostris bankana</name>
    <dbReference type="NCBI Taxonomy" id="172846"/>
    <lineage>
        <taxon>Eukaryota</taxon>
        <taxon>Metazoa</taxon>
        <taxon>Ecdysozoa</taxon>
        <taxon>Arthropoda</taxon>
        <taxon>Chelicerata</taxon>
        <taxon>Arachnida</taxon>
        <taxon>Araneae</taxon>
        <taxon>Araneomorphae</taxon>
        <taxon>Entelegynae</taxon>
        <taxon>Araneoidea</taxon>
        <taxon>Araneidae</taxon>
        <taxon>Caerostris</taxon>
    </lineage>
</organism>
<protein>
    <recommendedName>
        <fullName evidence="3">Transposase</fullName>
    </recommendedName>
</protein>
<dbReference type="AlphaFoldDB" id="A0AAV4QWH0"/>
<evidence type="ECO:0000313" key="1">
    <source>
        <dbReference type="EMBL" id="GIY12447.1"/>
    </source>
</evidence>
<evidence type="ECO:0008006" key="3">
    <source>
        <dbReference type="Google" id="ProtNLM"/>
    </source>
</evidence>
<proteinExistence type="predicted"/>
<accession>A0AAV4QWH0</accession>